<dbReference type="AlphaFoldDB" id="B6WPP1"/>
<organism evidence="2 3">
    <name type="scientific">Desulfovibrio piger ATCC 29098</name>
    <dbReference type="NCBI Taxonomy" id="411464"/>
    <lineage>
        <taxon>Bacteria</taxon>
        <taxon>Pseudomonadati</taxon>
        <taxon>Thermodesulfobacteriota</taxon>
        <taxon>Desulfovibrionia</taxon>
        <taxon>Desulfovibrionales</taxon>
        <taxon>Desulfovibrionaceae</taxon>
        <taxon>Desulfovibrio</taxon>
    </lineage>
</organism>
<feature type="transmembrane region" description="Helical" evidence="1">
    <location>
        <begin position="130"/>
        <end position="148"/>
    </location>
</feature>
<comment type="caution">
    <text evidence="2">The sequence shown here is derived from an EMBL/GenBank/DDBJ whole genome shotgun (WGS) entry which is preliminary data.</text>
</comment>
<reference evidence="2 3" key="1">
    <citation type="submission" date="2008-10" db="EMBL/GenBank/DDBJ databases">
        <title>Draft genome sequence of Desulvovibrio piger (ATCC 29098).</title>
        <authorList>
            <person name="Sudarsanam P."/>
            <person name="Ley R."/>
            <person name="Guruge J."/>
            <person name="Turnbaugh P.J."/>
            <person name="Mahowald M."/>
            <person name="Liep D."/>
            <person name="Gordon J."/>
        </authorList>
    </citation>
    <scope>NUCLEOTIDE SEQUENCE [LARGE SCALE GENOMIC DNA]</scope>
    <source>
        <strain evidence="2 3">ATCC 29098</strain>
    </source>
</reference>
<proteinExistence type="predicted"/>
<dbReference type="HOGENOM" id="CLU_1335744_0_0_7"/>
<gene>
    <name evidence="2" type="ORF">DESPIG_00006</name>
</gene>
<keyword evidence="1" id="KW-0472">Membrane</keyword>
<accession>B6WPP1</accession>
<evidence type="ECO:0000256" key="1">
    <source>
        <dbReference type="SAM" id="Phobius"/>
    </source>
</evidence>
<feature type="transmembrane region" description="Helical" evidence="1">
    <location>
        <begin position="12"/>
        <end position="33"/>
    </location>
</feature>
<sequence>MTRKIIKSITKGLFVYLLLISICCSLLFLSFSLDGDIESNASIGICKISNGEIYPKVLEHYLPMPWTYFLSSWAHYLQQDKFTDREMLKAAIAPGDNIFERAMVPEYGRYWHGYLVFLRPVLMFFPYEEIKYLGLIVHILGISIIYFSVKRISDFLAKGLVVSFLLYGWLTAWLSFQFYSAYFIVYAAGSLVTRIKKRHILYFSL</sequence>
<keyword evidence="1" id="KW-0812">Transmembrane</keyword>
<evidence type="ECO:0000313" key="2">
    <source>
        <dbReference type="EMBL" id="EEB35002.1"/>
    </source>
</evidence>
<name>B6WPP1_9BACT</name>
<evidence type="ECO:0000313" key="3">
    <source>
        <dbReference type="Proteomes" id="UP000003676"/>
    </source>
</evidence>
<keyword evidence="1" id="KW-1133">Transmembrane helix</keyword>
<protein>
    <submittedName>
        <fullName evidence="2">Uncharacterized protein</fullName>
    </submittedName>
</protein>
<dbReference type="EMBL" id="ABXU01000001">
    <property type="protein sequence ID" value="EEB35002.1"/>
    <property type="molecule type" value="Genomic_DNA"/>
</dbReference>
<dbReference type="Proteomes" id="UP000003676">
    <property type="component" value="Unassembled WGS sequence"/>
</dbReference>
<reference evidence="2 3" key="2">
    <citation type="submission" date="2008-10" db="EMBL/GenBank/DDBJ databases">
        <authorList>
            <person name="Fulton L."/>
            <person name="Clifton S."/>
            <person name="Fulton B."/>
            <person name="Xu J."/>
            <person name="Minx P."/>
            <person name="Pepin K.H."/>
            <person name="Johnson M."/>
            <person name="Bhonagiri V."/>
            <person name="Nash W.E."/>
            <person name="Mardis E.R."/>
            <person name="Wilson R.K."/>
        </authorList>
    </citation>
    <scope>NUCLEOTIDE SEQUENCE [LARGE SCALE GENOMIC DNA]</scope>
    <source>
        <strain evidence="2 3">ATCC 29098</strain>
    </source>
</reference>